<keyword evidence="8" id="KW-1185">Reference proteome</keyword>
<dbReference type="SUPFAM" id="SSF55315">
    <property type="entry name" value="L30e-like"/>
    <property type="match status" value="1"/>
</dbReference>
<accession>A0ABQ5KCZ9</accession>
<comment type="similarity">
    <text evidence="2 5">Belongs to the eukaryotic ribosomal protein eL8 family.</text>
</comment>
<evidence type="ECO:0000256" key="4">
    <source>
        <dbReference type="ARBA" id="ARBA00023274"/>
    </source>
</evidence>
<reference evidence="7" key="1">
    <citation type="submission" date="2022-03" db="EMBL/GenBank/DDBJ databases">
        <title>Draft genome sequence of Aduncisulcus paluster, a free-living microaerophilic Fornicata.</title>
        <authorList>
            <person name="Yuyama I."/>
            <person name="Kume K."/>
            <person name="Tamura T."/>
            <person name="Inagaki Y."/>
            <person name="Hashimoto T."/>
        </authorList>
    </citation>
    <scope>NUCLEOTIDE SEQUENCE</scope>
    <source>
        <strain evidence="7">NY0171</strain>
    </source>
</reference>
<dbReference type="Pfam" id="PF01248">
    <property type="entry name" value="Ribosomal_L7Ae"/>
    <property type="match status" value="1"/>
</dbReference>
<organism evidence="7 8">
    <name type="scientific">Aduncisulcus paluster</name>
    <dbReference type="NCBI Taxonomy" id="2918883"/>
    <lineage>
        <taxon>Eukaryota</taxon>
        <taxon>Metamonada</taxon>
        <taxon>Carpediemonas-like organisms</taxon>
        <taxon>Aduncisulcus</taxon>
    </lineage>
</organism>
<dbReference type="Gene3D" id="3.30.1330.30">
    <property type="match status" value="1"/>
</dbReference>
<evidence type="ECO:0000313" key="7">
    <source>
        <dbReference type="EMBL" id="GKT30362.1"/>
    </source>
</evidence>
<evidence type="ECO:0000256" key="5">
    <source>
        <dbReference type="RuleBase" id="RU366039"/>
    </source>
</evidence>
<comment type="subcellular location">
    <subcellularLocation>
        <location evidence="1 5">Nucleus</location>
        <location evidence="1 5">Nucleolus</location>
    </subcellularLocation>
</comment>
<evidence type="ECO:0000256" key="2">
    <source>
        <dbReference type="ARBA" id="ARBA00007337"/>
    </source>
</evidence>
<comment type="function">
    <text evidence="5">Common component of the spliceosome and rRNA processing machinery.</text>
</comment>
<keyword evidence="5" id="KW-0694">RNA-binding</keyword>
<evidence type="ECO:0000256" key="3">
    <source>
        <dbReference type="ARBA" id="ARBA00023242"/>
    </source>
</evidence>
<name>A0ABQ5KCZ9_9EUKA</name>
<evidence type="ECO:0000259" key="6">
    <source>
        <dbReference type="Pfam" id="PF01248"/>
    </source>
</evidence>
<comment type="function">
    <text evidence="5">Required for ribosome biogenesis. Part of a complex which catalyzes pseudouridylation of rRNA. This involves the isomerization of uridine such that the ribose is subsequently attached to C5, instead of the normal N1. Pseudouridine ('psi') residues may serve to stabilize the conformation of rRNAs.</text>
</comment>
<dbReference type="Proteomes" id="UP001057375">
    <property type="component" value="Unassembled WGS sequence"/>
</dbReference>
<sequence>MSFSPLAYPLAQQHVAFDIYKFIQRALPHDKVRRGASETIKALKRGDVGLVVLAADCDPIDIILHIPPICEQCDVAYVFVPSQHILGRASDISSNVISVCVLRGRHDLDME</sequence>
<keyword evidence="4 5" id="KW-0687">Ribonucleoprotein</keyword>
<dbReference type="InterPro" id="IPR004038">
    <property type="entry name" value="Ribosomal_eL8/eL30/eS12/Gad45"/>
</dbReference>
<dbReference type="PRINTS" id="PR00883">
    <property type="entry name" value="NUCLEARHMG"/>
</dbReference>
<dbReference type="InterPro" id="IPR029064">
    <property type="entry name" value="Ribosomal_eL30-like_sf"/>
</dbReference>
<dbReference type="PRINTS" id="PR00881">
    <property type="entry name" value="L7ARS6FAMILY"/>
</dbReference>
<comment type="caution">
    <text evidence="7">The sequence shown here is derived from an EMBL/GenBank/DDBJ whole genome shotgun (WGS) entry which is preliminary data.</text>
</comment>
<evidence type="ECO:0000256" key="1">
    <source>
        <dbReference type="ARBA" id="ARBA00004604"/>
    </source>
</evidence>
<dbReference type="EMBL" id="BQXS01001255">
    <property type="protein sequence ID" value="GKT30362.1"/>
    <property type="molecule type" value="Genomic_DNA"/>
</dbReference>
<dbReference type="InterPro" id="IPR002415">
    <property type="entry name" value="H/ACA_rnp_Nhp2-like"/>
</dbReference>
<evidence type="ECO:0000313" key="8">
    <source>
        <dbReference type="Proteomes" id="UP001057375"/>
    </source>
</evidence>
<feature type="non-terminal residue" evidence="7">
    <location>
        <position position="111"/>
    </location>
</feature>
<gene>
    <name evidence="7" type="ORF">ADUPG1_001490</name>
</gene>
<feature type="domain" description="Ribosomal protein eL8/eL30/eS12/Gadd45" evidence="6">
    <location>
        <begin position="19"/>
        <end position="101"/>
    </location>
</feature>
<keyword evidence="3 5" id="KW-0539">Nucleus</keyword>
<proteinExistence type="inferred from homology"/>
<dbReference type="InterPro" id="IPR018492">
    <property type="entry name" value="Ribosomal_eL8/Nhp2"/>
</dbReference>
<protein>
    <recommendedName>
        <fullName evidence="5">H/ACA ribonucleoprotein complex subunit 2</fullName>
    </recommendedName>
    <alternativeName>
        <fullName evidence="5">Nucleolar protein family A member 2</fullName>
    </alternativeName>
</protein>